<dbReference type="PANTHER" id="PTHR43741:SF4">
    <property type="entry name" value="FMN-DEPENDENT NADH:QUINONE OXIDOREDUCTASE"/>
    <property type="match status" value="1"/>
</dbReference>
<organism evidence="8 9">
    <name type="scientific">Candidatus Methylacidiphilum fumarolicum</name>
    <dbReference type="NCBI Taxonomy" id="591154"/>
    <lineage>
        <taxon>Bacteria</taxon>
        <taxon>Pseudomonadati</taxon>
        <taxon>Verrucomicrobiota</taxon>
        <taxon>Methylacidiphilae</taxon>
        <taxon>Methylacidiphilales</taxon>
        <taxon>Methylacidiphilaceae</taxon>
        <taxon>Methylacidiphilum (ex Ratnadevi et al. 2023)</taxon>
    </lineage>
</organism>
<dbReference type="EC" id="1.6.5.-" evidence="6"/>
<dbReference type="Gene3D" id="3.40.50.360">
    <property type="match status" value="1"/>
</dbReference>
<comment type="catalytic activity">
    <reaction evidence="6">
        <text>2 a quinone + NADH + H(+) = 2 a 1,4-benzosemiquinone + NAD(+)</text>
        <dbReference type="Rhea" id="RHEA:65952"/>
        <dbReference type="ChEBI" id="CHEBI:15378"/>
        <dbReference type="ChEBI" id="CHEBI:57540"/>
        <dbReference type="ChEBI" id="CHEBI:57945"/>
        <dbReference type="ChEBI" id="CHEBI:132124"/>
        <dbReference type="ChEBI" id="CHEBI:134225"/>
    </reaction>
</comment>
<comment type="function">
    <text evidence="6">Quinone reductase that provides resistance to thiol-specific stress caused by electrophilic quinones.</text>
</comment>
<dbReference type="SUPFAM" id="SSF52218">
    <property type="entry name" value="Flavoproteins"/>
    <property type="match status" value="1"/>
</dbReference>
<evidence type="ECO:0000313" key="8">
    <source>
        <dbReference type="EMBL" id="CAI9084992.1"/>
    </source>
</evidence>
<keyword evidence="1 6" id="KW-0285">Flavoprotein</keyword>
<evidence type="ECO:0000256" key="5">
    <source>
        <dbReference type="ARBA" id="ARBA00048542"/>
    </source>
</evidence>
<dbReference type="RefSeq" id="WP_009061141.1">
    <property type="nucleotide sequence ID" value="NZ_JAHXRZ010000001.1"/>
</dbReference>
<evidence type="ECO:0000256" key="3">
    <source>
        <dbReference type="ARBA" id="ARBA00023002"/>
    </source>
</evidence>
<evidence type="ECO:0000259" key="7">
    <source>
        <dbReference type="Pfam" id="PF02525"/>
    </source>
</evidence>
<proteinExistence type="inferred from homology"/>
<dbReference type="PANTHER" id="PTHR43741">
    <property type="entry name" value="FMN-DEPENDENT NADH-AZOREDUCTASE 1"/>
    <property type="match status" value="1"/>
</dbReference>
<keyword evidence="4 6" id="KW-0520">NAD</keyword>
<dbReference type="Pfam" id="PF02525">
    <property type="entry name" value="Flavodoxin_2"/>
    <property type="match status" value="1"/>
</dbReference>
<feature type="binding site" evidence="6">
    <location>
        <begin position="16"/>
        <end position="18"/>
    </location>
    <ligand>
        <name>FMN</name>
        <dbReference type="ChEBI" id="CHEBI:58210"/>
    </ligand>
</feature>
<dbReference type="Proteomes" id="UP001161497">
    <property type="component" value="Chromosome"/>
</dbReference>
<comment type="similarity">
    <text evidence="6">Belongs to the azoreductase type 1 family.</text>
</comment>
<evidence type="ECO:0000256" key="6">
    <source>
        <dbReference type="HAMAP-Rule" id="MF_01216"/>
    </source>
</evidence>
<dbReference type="InterPro" id="IPR029039">
    <property type="entry name" value="Flavoprotein-like_sf"/>
</dbReference>
<comment type="function">
    <text evidence="6">Also exhibits azoreductase activity. Catalyzes the reductive cleavage of the azo bond in aromatic azo compounds to the corresponding amines.</text>
</comment>
<gene>
    <name evidence="6 8" type="primary">azoR</name>
    <name evidence="8" type="ORF">MFUM_0610</name>
</gene>
<evidence type="ECO:0000313" key="9">
    <source>
        <dbReference type="Proteomes" id="UP001161497"/>
    </source>
</evidence>
<feature type="domain" description="Flavodoxin-like fold" evidence="7">
    <location>
        <begin position="3"/>
        <end position="200"/>
    </location>
</feature>
<feature type="binding site" evidence="6">
    <location>
        <begin position="143"/>
        <end position="146"/>
    </location>
    <ligand>
        <name>FMN</name>
        <dbReference type="ChEBI" id="CHEBI:58210"/>
    </ligand>
</feature>
<dbReference type="InterPro" id="IPR023048">
    <property type="entry name" value="NADH:quinone_OxRdtase_FMN_depd"/>
</dbReference>
<sequence>MAKILYIEASPRKDRSFSIAAAKVFLEEYKANHPTDSIETLDLWTKALPSFDGYILQSKYAIFHGLEHTPEQKNAWSEVEEIIAHFISFDKYVFSFPMWNFAIPYRLKHYIDIFVQPTYTFSYTPQEGYKGLVVGKKACLICSRGGNYPEGTEFQKYDFQLPYVKLILGFIGITDIQQIIVEGTLFEKREALLEKAMIEAKNAAATF</sequence>
<evidence type="ECO:0000256" key="1">
    <source>
        <dbReference type="ARBA" id="ARBA00022630"/>
    </source>
</evidence>
<dbReference type="GO" id="GO:0016491">
    <property type="term" value="F:oxidoreductase activity"/>
    <property type="evidence" value="ECO:0007669"/>
    <property type="project" value="UniProtKB-KW"/>
</dbReference>
<protein>
    <recommendedName>
        <fullName evidence="6">FMN dependent NADH:quinone oxidoreductase</fullName>
        <ecNumber evidence="6">1.6.5.-</ecNumber>
    </recommendedName>
    <alternativeName>
        <fullName evidence="6">Azo-dye reductase</fullName>
    </alternativeName>
    <alternativeName>
        <fullName evidence="6">FMN-dependent NADH-azo compound oxidoreductase</fullName>
    </alternativeName>
    <alternativeName>
        <fullName evidence="6">FMN-dependent NADH-azoreductase</fullName>
        <ecNumber evidence="6">1.7.1.17</ecNumber>
    </alternativeName>
</protein>
<comment type="cofactor">
    <cofactor evidence="6">
        <name>FMN</name>
        <dbReference type="ChEBI" id="CHEBI:58210"/>
    </cofactor>
    <text evidence="6">Binds 1 FMN per subunit.</text>
</comment>
<keyword evidence="2 6" id="KW-0288">FMN</keyword>
<comment type="subunit">
    <text evidence="6">Homodimer.</text>
</comment>
<name>A0ABM9IBI6_9BACT</name>
<keyword evidence="3 6" id="KW-0560">Oxidoreductase</keyword>
<feature type="binding site" evidence="6">
    <location>
        <begin position="98"/>
        <end position="101"/>
    </location>
    <ligand>
        <name>FMN</name>
        <dbReference type="ChEBI" id="CHEBI:58210"/>
    </ligand>
</feature>
<evidence type="ECO:0000256" key="2">
    <source>
        <dbReference type="ARBA" id="ARBA00022643"/>
    </source>
</evidence>
<comment type="catalytic activity">
    <reaction evidence="5">
        <text>N,N-dimethyl-1,4-phenylenediamine + anthranilate + 2 NAD(+) = 2-(4-dimethylaminophenyl)diazenylbenzoate + 2 NADH + 2 H(+)</text>
        <dbReference type="Rhea" id="RHEA:55872"/>
        <dbReference type="ChEBI" id="CHEBI:15378"/>
        <dbReference type="ChEBI" id="CHEBI:15783"/>
        <dbReference type="ChEBI" id="CHEBI:16567"/>
        <dbReference type="ChEBI" id="CHEBI:57540"/>
        <dbReference type="ChEBI" id="CHEBI:57945"/>
        <dbReference type="ChEBI" id="CHEBI:71579"/>
        <dbReference type="EC" id="1.7.1.17"/>
    </reaction>
    <physiologicalReaction direction="right-to-left" evidence="5">
        <dbReference type="Rhea" id="RHEA:55874"/>
    </physiologicalReaction>
</comment>
<dbReference type="HAMAP" id="MF_01216">
    <property type="entry name" value="Azoreductase_type1"/>
    <property type="match status" value="1"/>
</dbReference>
<dbReference type="EC" id="1.7.1.17" evidence="6"/>
<feature type="binding site" evidence="6">
    <location>
        <position position="10"/>
    </location>
    <ligand>
        <name>FMN</name>
        <dbReference type="ChEBI" id="CHEBI:58210"/>
    </ligand>
</feature>
<dbReference type="InterPro" id="IPR050104">
    <property type="entry name" value="FMN-dep_NADH:Q_OxRdtase_AzoR1"/>
</dbReference>
<reference evidence="8" key="1">
    <citation type="submission" date="2023-03" db="EMBL/GenBank/DDBJ databases">
        <authorList>
            <person name="Cremers G."/>
            <person name="Picone N."/>
        </authorList>
    </citation>
    <scope>NUCLEOTIDE SEQUENCE</scope>
    <source>
        <strain evidence="8">Sample_alias</strain>
    </source>
</reference>
<dbReference type="EMBL" id="OX458932">
    <property type="protein sequence ID" value="CAI9084992.1"/>
    <property type="molecule type" value="Genomic_DNA"/>
</dbReference>
<accession>A0ABM9IBI6</accession>
<evidence type="ECO:0000256" key="4">
    <source>
        <dbReference type="ARBA" id="ARBA00023027"/>
    </source>
</evidence>
<keyword evidence="9" id="KW-1185">Reference proteome</keyword>
<dbReference type="InterPro" id="IPR003680">
    <property type="entry name" value="Flavodoxin_fold"/>
</dbReference>